<feature type="domain" description="N6 adenine-specific DNA methyltransferase N-terminal" evidence="11">
    <location>
        <begin position="148"/>
        <end position="279"/>
    </location>
</feature>
<dbReference type="EC" id="2.1.1.72" evidence="2"/>
<evidence type="ECO:0000256" key="4">
    <source>
        <dbReference type="ARBA" id="ARBA00022679"/>
    </source>
</evidence>
<keyword evidence="8" id="KW-0175">Coiled coil</keyword>
<dbReference type="Gene3D" id="3.40.50.150">
    <property type="entry name" value="Vaccinia Virus protein VP39"/>
    <property type="match status" value="1"/>
</dbReference>
<evidence type="ECO:0000256" key="8">
    <source>
        <dbReference type="SAM" id="Coils"/>
    </source>
</evidence>
<keyword evidence="6" id="KW-0680">Restriction system</keyword>
<dbReference type="PANTHER" id="PTHR42933:SF3">
    <property type="entry name" value="TYPE I RESTRICTION ENZYME MJAVIII METHYLASE SUBUNIT"/>
    <property type="match status" value="1"/>
</dbReference>
<reference evidence="12 13" key="1">
    <citation type="submission" date="2014-12" db="EMBL/GenBank/DDBJ databases">
        <title>Genome assembly of Enhygromyxa salina DSM 15201.</title>
        <authorList>
            <person name="Sharma G."/>
            <person name="Subramanian S."/>
        </authorList>
    </citation>
    <scope>NUCLEOTIDE SEQUENCE [LARGE SCALE GENOMIC DNA]</scope>
    <source>
        <strain evidence="12 13">DSM 15201</strain>
    </source>
</reference>
<feature type="coiled-coil region" evidence="8">
    <location>
        <begin position="599"/>
        <end position="633"/>
    </location>
</feature>
<evidence type="ECO:0000256" key="6">
    <source>
        <dbReference type="ARBA" id="ARBA00022747"/>
    </source>
</evidence>
<dbReference type="GO" id="GO:0009307">
    <property type="term" value="P:DNA restriction-modification system"/>
    <property type="evidence" value="ECO:0007669"/>
    <property type="project" value="UniProtKB-KW"/>
</dbReference>
<keyword evidence="5" id="KW-0949">S-adenosyl-L-methionine</keyword>
<evidence type="ECO:0000256" key="3">
    <source>
        <dbReference type="ARBA" id="ARBA00022603"/>
    </source>
</evidence>
<organism evidence="12 13">
    <name type="scientific">Enhygromyxa salina</name>
    <dbReference type="NCBI Taxonomy" id="215803"/>
    <lineage>
        <taxon>Bacteria</taxon>
        <taxon>Pseudomonadati</taxon>
        <taxon>Myxococcota</taxon>
        <taxon>Polyangia</taxon>
        <taxon>Nannocystales</taxon>
        <taxon>Nannocystaceae</taxon>
        <taxon>Enhygromyxa</taxon>
    </lineage>
</organism>
<dbReference type="PRINTS" id="PR00507">
    <property type="entry name" value="N12N6MTFRASE"/>
</dbReference>
<evidence type="ECO:0000313" key="13">
    <source>
        <dbReference type="Proteomes" id="UP000031599"/>
    </source>
</evidence>
<dbReference type="InterPro" id="IPR051537">
    <property type="entry name" value="DNA_Adenine_Mtase"/>
</dbReference>
<sequence length="639" mass="71316">MDQRSALDTLTKSRLVEIANGFELGIAQNRAKDAFIDGLARSKRASFEKVLELLSRDELKEICRAHGLDDGGRAKQPIADRILGRDASSPAAAPSRPVQQTSKKKSGKKKSSKKKTGRTAKPRRNAVVTNDSGQDELPRDRKLTVAELEKYLWSAADILRGSIDSSDYKSFIFGLMFLKRLSDRFEEEAEKLVAEGEDPEVAWEDRDYHQFFVPPQARWSNLQQQSTDVGTALNTACAKLEEENDALEGVLLGIDYNDPNRLGDTKNRDSVLGRLVQHFSKLRLRNSELEQPDMLGRAYEYLIEKFADDAGKKGGEFYTPHKVVEAIVAVLAPGEGMRICDPTCGSGGMLIQCTKYIQAHGGNPQNVTLHGQEKNLGTWGICKMNMLLHERPSTRIEKGDTIREPKLVEGGELILYDRVIANPPFSLDQWGQEVAEGDRYGRFRFGVPPKGKGDLAFVQHMLATVNAEGKMGVVMPHGVLFRGASEGRIREAILREDLFEAVIGLPPNLFYGTGIPAAILVLARKRAKGREGKVLFIDASREFKEGSNQNYLRDRDVEKIAKTYQAYADVEKYARVVELAEIEKNDWNLNISRYVDTAEAEVKVDLGKAVARLRELERERGEAEGRMNAFLEELGYGLA</sequence>
<dbReference type="AlphaFoldDB" id="A0A0C1ZPI3"/>
<feature type="domain" description="DNA methylase adenine-specific" evidence="10">
    <location>
        <begin position="291"/>
        <end position="601"/>
    </location>
</feature>
<dbReference type="EMBL" id="JMCC02000113">
    <property type="protein sequence ID" value="KIG12933.1"/>
    <property type="molecule type" value="Genomic_DNA"/>
</dbReference>
<dbReference type="Proteomes" id="UP000031599">
    <property type="component" value="Unassembled WGS sequence"/>
</dbReference>
<evidence type="ECO:0000256" key="2">
    <source>
        <dbReference type="ARBA" id="ARBA00011900"/>
    </source>
</evidence>
<evidence type="ECO:0000259" key="11">
    <source>
        <dbReference type="Pfam" id="PF12161"/>
    </source>
</evidence>
<evidence type="ECO:0000256" key="5">
    <source>
        <dbReference type="ARBA" id="ARBA00022691"/>
    </source>
</evidence>
<keyword evidence="3 12" id="KW-0489">Methyltransferase</keyword>
<keyword evidence="4 12" id="KW-0808">Transferase</keyword>
<dbReference type="GO" id="GO:0003677">
    <property type="term" value="F:DNA binding"/>
    <property type="evidence" value="ECO:0007669"/>
    <property type="project" value="InterPro"/>
</dbReference>
<dbReference type="InterPro" id="IPR029063">
    <property type="entry name" value="SAM-dependent_MTases_sf"/>
</dbReference>
<accession>A0A0C1ZPI3</accession>
<dbReference type="Pfam" id="PF12161">
    <property type="entry name" value="HsdM_N"/>
    <property type="match status" value="1"/>
</dbReference>
<feature type="compositionally biased region" description="Low complexity" evidence="9">
    <location>
        <begin position="87"/>
        <end position="97"/>
    </location>
</feature>
<evidence type="ECO:0000259" key="10">
    <source>
        <dbReference type="Pfam" id="PF02384"/>
    </source>
</evidence>
<evidence type="ECO:0000256" key="7">
    <source>
        <dbReference type="ARBA" id="ARBA00047942"/>
    </source>
</evidence>
<evidence type="ECO:0000313" key="12">
    <source>
        <dbReference type="EMBL" id="KIG12933.1"/>
    </source>
</evidence>
<comment type="caution">
    <text evidence="12">The sequence shown here is derived from an EMBL/GenBank/DDBJ whole genome shotgun (WGS) entry which is preliminary data.</text>
</comment>
<dbReference type="GO" id="GO:0032259">
    <property type="term" value="P:methylation"/>
    <property type="evidence" value="ECO:0007669"/>
    <property type="project" value="UniProtKB-KW"/>
</dbReference>
<dbReference type="InterPro" id="IPR038333">
    <property type="entry name" value="T1MK-like_N_sf"/>
</dbReference>
<comment type="similarity">
    <text evidence="1">Belongs to the N(4)/N(6)-methyltransferase family.</text>
</comment>
<dbReference type="PANTHER" id="PTHR42933">
    <property type="entry name" value="SLR6095 PROTEIN"/>
    <property type="match status" value="1"/>
</dbReference>
<dbReference type="InterPro" id="IPR022749">
    <property type="entry name" value="D12N6_MeTrfase_N"/>
</dbReference>
<name>A0A0C1ZPI3_9BACT</name>
<dbReference type="Pfam" id="PF02384">
    <property type="entry name" value="N6_Mtase"/>
    <property type="match status" value="1"/>
</dbReference>
<dbReference type="GO" id="GO:0009007">
    <property type="term" value="F:site-specific DNA-methyltransferase (adenine-specific) activity"/>
    <property type="evidence" value="ECO:0007669"/>
    <property type="project" value="UniProtKB-EC"/>
</dbReference>
<comment type="catalytic activity">
    <reaction evidence="7">
        <text>a 2'-deoxyadenosine in DNA + S-adenosyl-L-methionine = an N(6)-methyl-2'-deoxyadenosine in DNA + S-adenosyl-L-homocysteine + H(+)</text>
        <dbReference type="Rhea" id="RHEA:15197"/>
        <dbReference type="Rhea" id="RHEA-COMP:12418"/>
        <dbReference type="Rhea" id="RHEA-COMP:12419"/>
        <dbReference type="ChEBI" id="CHEBI:15378"/>
        <dbReference type="ChEBI" id="CHEBI:57856"/>
        <dbReference type="ChEBI" id="CHEBI:59789"/>
        <dbReference type="ChEBI" id="CHEBI:90615"/>
        <dbReference type="ChEBI" id="CHEBI:90616"/>
        <dbReference type="EC" id="2.1.1.72"/>
    </reaction>
</comment>
<feature type="compositionally biased region" description="Basic residues" evidence="9">
    <location>
        <begin position="102"/>
        <end position="124"/>
    </location>
</feature>
<gene>
    <name evidence="12" type="ORF">DB30_00889</name>
</gene>
<dbReference type="GO" id="GO:0008170">
    <property type="term" value="F:N-methyltransferase activity"/>
    <property type="evidence" value="ECO:0007669"/>
    <property type="project" value="InterPro"/>
</dbReference>
<dbReference type="SUPFAM" id="SSF53335">
    <property type="entry name" value="S-adenosyl-L-methionine-dependent methyltransferases"/>
    <property type="match status" value="1"/>
</dbReference>
<dbReference type="InterPro" id="IPR003356">
    <property type="entry name" value="DNA_methylase_A-5"/>
</dbReference>
<protein>
    <recommendedName>
        <fullName evidence="2">site-specific DNA-methyltransferase (adenine-specific)</fullName>
        <ecNumber evidence="2">2.1.1.72</ecNumber>
    </recommendedName>
</protein>
<dbReference type="Gene3D" id="1.20.1260.30">
    <property type="match status" value="1"/>
</dbReference>
<proteinExistence type="inferred from homology"/>
<feature type="region of interest" description="Disordered" evidence="9">
    <location>
        <begin position="85"/>
        <end position="137"/>
    </location>
</feature>
<evidence type="ECO:0000256" key="9">
    <source>
        <dbReference type="SAM" id="MobiDB-lite"/>
    </source>
</evidence>
<evidence type="ECO:0000256" key="1">
    <source>
        <dbReference type="ARBA" id="ARBA00006594"/>
    </source>
</evidence>